<feature type="transmembrane region" description="Helical" evidence="1">
    <location>
        <begin position="30"/>
        <end position="47"/>
    </location>
</feature>
<dbReference type="PANTHER" id="PTHR43272:SF11">
    <property type="entry name" value="AMP-DEPENDENT SYNTHETASE_LIGASE DOMAIN-CONTAINING PROTEIN"/>
    <property type="match status" value="1"/>
</dbReference>
<dbReference type="GO" id="GO:0016020">
    <property type="term" value="C:membrane"/>
    <property type="evidence" value="ECO:0007669"/>
    <property type="project" value="TreeGrafter"/>
</dbReference>
<dbReference type="PANTHER" id="PTHR43272">
    <property type="entry name" value="LONG-CHAIN-FATTY-ACID--COA LIGASE"/>
    <property type="match status" value="1"/>
</dbReference>
<dbReference type="GO" id="GO:0004467">
    <property type="term" value="F:long-chain fatty acid-CoA ligase activity"/>
    <property type="evidence" value="ECO:0007669"/>
    <property type="project" value="TreeGrafter"/>
</dbReference>
<dbReference type="STRING" id="1220924.W2S1C6"/>
<dbReference type="GO" id="GO:0005783">
    <property type="term" value="C:endoplasmic reticulum"/>
    <property type="evidence" value="ECO:0007669"/>
    <property type="project" value="TreeGrafter"/>
</dbReference>
<keyword evidence="1" id="KW-0472">Membrane</keyword>
<protein>
    <submittedName>
        <fullName evidence="2">Uncharacterized protein</fullName>
    </submittedName>
</protein>
<organism evidence="2 3">
    <name type="scientific">Cyphellophora europaea (strain CBS 101466)</name>
    <name type="common">Phialophora europaea</name>
    <dbReference type="NCBI Taxonomy" id="1220924"/>
    <lineage>
        <taxon>Eukaryota</taxon>
        <taxon>Fungi</taxon>
        <taxon>Dikarya</taxon>
        <taxon>Ascomycota</taxon>
        <taxon>Pezizomycotina</taxon>
        <taxon>Eurotiomycetes</taxon>
        <taxon>Chaetothyriomycetidae</taxon>
        <taxon>Chaetothyriales</taxon>
        <taxon>Cyphellophoraceae</taxon>
        <taxon>Cyphellophora</taxon>
    </lineage>
</organism>
<dbReference type="Proteomes" id="UP000030752">
    <property type="component" value="Unassembled WGS sequence"/>
</dbReference>
<dbReference type="InParanoid" id="W2S1C6"/>
<gene>
    <name evidence="2" type="ORF">HMPREF1541_01678</name>
</gene>
<dbReference type="GeneID" id="19969017"/>
<dbReference type="RefSeq" id="XP_008714257.1">
    <property type="nucleotide sequence ID" value="XM_008716035.1"/>
</dbReference>
<dbReference type="SUPFAM" id="SSF56801">
    <property type="entry name" value="Acetyl-CoA synthetase-like"/>
    <property type="match status" value="1"/>
</dbReference>
<evidence type="ECO:0000313" key="2">
    <source>
        <dbReference type="EMBL" id="ETN42521.1"/>
    </source>
</evidence>
<dbReference type="OrthoDB" id="4138492at2759"/>
<sequence>MADQATSAGPSIAESMDAAIASFFASHNPVTYLLLAIITIILVYPLFTSSDPDIHPFLLARQSSAAPIRNPGESSVYRALDVPHGYPLKASLGVKDPGAPKWTSGRQGDLRDVLARAVRGPPAQDGSGYDATKVGKVFTLLGKDKSTPTEMAEVMRIVNAIGGFTKGKVSGDGKVAVCLSNSLELLAAIFAAAFYDFSVTLIPSGLPQELVDHLLTQIDVHVLVAEAGALDLDTALPNCKSLKQVILLAKPDNKHMAWDETPMPSGVEVATWHDILDQSSATNEVPTIEKDAAKPKPLGTFFMNSAGELELSELSSENLVSGTAGLLSTLPRTGPLSPTDTLLPTTHLSQPYTLCWALAALYSNASLALTSVSGPRVDLFAALASFKPTILVTAPGTLNKYLHNWTHTGLGPGRISRFWQRRSLRAGIMPKRKPVPDLNAQEVVFLIVDLQSLAQVRAVFVGQEVEGPVGSAAPEDRLSSKAADELRVDLGLRISTALVDGRVAGAVAQSNLLDYRAKNAGEVCVGPPVGSVEVWVKGEEEAMGGPTPAGKIMVKGPAVVAGTVELGARARVDTDHTLVLQ</sequence>
<dbReference type="FunCoup" id="W2S1C6">
    <property type="interactions" value="29"/>
</dbReference>
<keyword evidence="1" id="KW-1133">Transmembrane helix</keyword>
<dbReference type="EMBL" id="KB822718">
    <property type="protein sequence ID" value="ETN42521.1"/>
    <property type="molecule type" value="Genomic_DNA"/>
</dbReference>
<name>W2S1C6_CYPE1</name>
<proteinExistence type="predicted"/>
<evidence type="ECO:0000313" key="3">
    <source>
        <dbReference type="Proteomes" id="UP000030752"/>
    </source>
</evidence>
<dbReference type="VEuPathDB" id="FungiDB:HMPREF1541_01678"/>
<evidence type="ECO:0000256" key="1">
    <source>
        <dbReference type="SAM" id="Phobius"/>
    </source>
</evidence>
<dbReference type="InterPro" id="IPR042099">
    <property type="entry name" value="ANL_N_sf"/>
</dbReference>
<dbReference type="eggNOG" id="ENOG502RVGM">
    <property type="taxonomic scope" value="Eukaryota"/>
</dbReference>
<dbReference type="HOGENOM" id="CLU_022749_0_0_1"/>
<keyword evidence="3" id="KW-1185">Reference proteome</keyword>
<reference evidence="2 3" key="1">
    <citation type="submission" date="2013-03" db="EMBL/GenBank/DDBJ databases">
        <title>The Genome Sequence of Phialophora europaea CBS 101466.</title>
        <authorList>
            <consortium name="The Broad Institute Genomics Platform"/>
            <person name="Cuomo C."/>
            <person name="de Hoog S."/>
            <person name="Gorbushina A."/>
            <person name="Walker B."/>
            <person name="Young S.K."/>
            <person name="Zeng Q."/>
            <person name="Gargeya S."/>
            <person name="Fitzgerald M."/>
            <person name="Haas B."/>
            <person name="Abouelleil A."/>
            <person name="Allen A.W."/>
            <person name="Alvarado L."/>
            <person name="Arachchi H.M."/>
            <person name="Berlin A.M."/>
            <person name="Chapman S.B."/>
            <person name="Gainer-Dewar J."/>
            <person name="Goldberg J."/>
            <person name="Griggs A."/>
            <person name="Gujja S."/>
            <person name="Hansen M."/>
            <person name="Howarth C."/>
            <person name="Imamovic A."/>
            <person name="Ireland A."/>
            <person name="Larimer J."/>
            <person name="McCowan C."/>
            <person name="Murphy C."/>
            <person name="Pearson M."/>
            <person name="Poon T.W."/>
            <person name="Priest M."/>
            <person name="Roberts A."/>
            <person name="Saif S."/>
            <person name="Shea T."/>
            <person name="Sisk P."/>
            <person name="Sykes S."/>
            <person name="Wortman J."/>
            <person name="Nusbaum C."/>
            <person name="Birren B."/>
        </authorList>
    </citation>
    <scope>NUCLEOTIDE SEQUENCE [LARGE SCALE GENOMIC DNA]</scope>
    <source>
        <strain evidence="2 3">CBS 101466</strain>
    </source>
</reference>
<dbReference type="Gene3D" id="3.40.50.12780">
    <property type="entry name" value="N-terminal domain of ligase-like"/>
    <property type="match status" value="1"/>
</dbReference>
<accession>W2S1C6</accession>
<keyword evidence="1" id="KW-0812">Transmembrane</keyword>
<dbReference type="AlphaFoldDB" id="W2S1C6"/>